<dbReference type="GO" id="GO:0035336">
    <property type="term" value="P:long-chain fatty-acyl-CoA metabolic process"/>
    <property type="evidence" value="ECO:0007669"/>
    <property type="project" value="TreeGrafter"/>
</dbReference>
<keyword evidence="1" id="KW-0444">Lipid biosynthesis</keyword>
<dbReference type="STRING" id="429701.A0A2G9H5C4"/>
<dbReference type="GO" id="GO:0010345">
    <property type="term" value="P:suberin biosynthetic process"/>
    <property type="evidence" value="ECO:0007669"/>
    <property type="project" value="TreeGrafter"/>
</dbReference>
<dbReference type="InterPro" id="IPR026055">
    <property type="entry name" value="FAR"/>
</dbReference>
<protein>
    <recommendedName>
        <fullName evidence="1">Fatty acyl-CoA reductase</fullName>
        <ecNumber evidence="1">1.2.1.84</ecNumber>
    </recommendedName>
</protein>
<organism evidence="3 4">
    <name type="scientific">Handroanthus impetiginosus</name>
    <dbReference type="NCBI Taxonomy" id="429701"/>
    <lineage>
        <taxon>Eukaryota</taxon>
        <taxon>Viridiplantae</taxon>
        <taxon>Streptophyta</taxon>
        <taxon>Embryophyta</taxon>
        <taxon>Tracheophyta</taxon>
        <taxon>Spermatophyta</taxon>
        <taxon>Magnoliopsida</taxon>
        <taxon>eudicotyledons</taxon>
        <taxon>Gunneridae</taxon>
        <taxon>Pentapetalae</taxon>
        <taxon>asterids</taxon>
        <taxon>lamiids</taxon>
        <taxon>Lamiales</taxon>
        <taxon>Bignoniaceae</taxon>
        <taxon>Crescentiina</taxon>
        <taxon>Tabebuia alliance</taxon>
        <taxon>Handroanthus</taxon>
    </lineage>
</organism>
<reference evidence="4" key="1">
    <citation type="journal article" date="2018" name="Gigascience">
        <title>Genome assembly of the Pink Ipe (Handroanthus impetiginosus, Bignoniaceae), a highly valued, ecologically keystone Neotropical timber forest tree.</title>
        <authorList>
            <person name="Silva-Junior O.B."/>
            <person name="Grattapaglia D."/>
            <person name="Novaes E."/>
            <person name="Collevatti R.G."/>
        </authorList>
    </citation>
    <scope>NUCLEOTIDE SEQUENCE [LARGE SCALE GENOMIC DNA]</scope>
    <source>
        <strain evidence="4">cv. UFG-1</strain>
    </source>
</reference>
<evidence type="ECO:0000313" key="3">
    <source>
        <dbReference type="EMBL" id="PIN12711.1"/>
    </source>
</evidence>
<dbReference type="Pfam" id="PF07993">
    <property type="entry name" value="NAD_binding_4"/>
    <property type="match status" value="1"/>
</dbReference>
<dbReference type="EMBL" id="NKXS01002636">
    <property type="protein sequence ID" value="PIN12711.1"/>
    <property type="molecule type" value="Genomic_DNA"/>
</dbReference>
<name>A0A2G9H5C4_9LAMI</name>
<dbReference type="InterPro" id="IPR036291">
    <property type="entry name" value="NAD(P)-bd_dom_sf"/>
</dbReference>
<keyword evidence="4" id="KW-1185">Reference proteome</keyword>
<keyword evidence="1" id="KW-0443">Lipid metabolism</keyword>
<accession>A0A2G9H5C4</accession>
<proteinExistence type="inferred from homology"/>
<gene>
    <name evidence="3" type="ORF">CDL12_14671</name>
</gene>
<comment type="function">
    <text evidence="1">Catalyzes the reduction of fatty acyl-CoA to fatty alcohols.</text>
</comment>
<comment type="catalytic activity">
    <reaction evidence="1">
        <text>a long-chain fatty acyl-CoA + 2 NADPH + 2 H(+) = a long-chain primary fatty alcohol + 2 NADP(+) + CoA</text>
        <dbReference type="Rhea" id="RHEA:52716"/>
        <dbReference type="ChEBI" id="CHEBI:15378"/>
        <dbReference type="ChEBI" id="CHEBI:57287"/>
        <dbReference type="ChEBI" id="CHEBI:57783"/>
        <dbReference type="ChEBI" id="CHEBI:58349"/>
        <dbReference type="ChEBI" id="CHEBI:77396"/>
        <dbReference type="ChEBI" id="CHEBI:83139"/>
        <dbReference type="EC" id="1.2.1.84"/>
    </reaction>
</comment>
<dbReference type="EC" id="1.2.1.84" evidence="1"/>
<comment type="caution">
    <text evidence="3">The sequence shown here is derived from an EMBL/GenBank/DDBJ whole genome shotgun (WGS) entry which is preliminary data.</text>
</comment>
<dbReference type="Gene3D" id="3.40.50.720">
    <property type="entry name" value="NAD(P)-binding Rossmann-like Domain"/>
    <property type="match status" value="1"/>
</dbReference>
<dbReference type="PANTHER" id="PTHR11011">
    <property type="entry name" value="MALE STERILITY PROTEIN 2-RELATED"/>
    <property type="match status" value="1"/>
</dbReference>
<dbReference type="SUPFAM" id="SSF51735">
    <property type="entry name" value="NAD(P)-binding Rossmann-fold domains"/>
    <property type="match status" value="1"/>
</dbReference>
<dbReference type="AlphaFoldDB" id="A0A2G9H5C4"/>
<feature type="domain" description="Thioester reductase (TE)" evidence="2">
    <location>
        <begin position="129"/>
        <end position="174"/>
    </location>
</feature>
<dbReference type="InterPro" id="IPR013120">
    <property type="entry name" value="FAR_NAD-bd"/>
</dbReference>
<keyword evidence="1 3" id="KW-0560">Oxidoreductase</keyword>
<comment type="similarity">
    <text evidence="1">Belongs to the fatty acyl-CoA reductase family.</text>
</comment>
<evidence type="ECO:0000256" key="1">
    <source>
        <dbReference type="RuleBase" id="RU363097"/>
    </source>
</evidence>
<sequence length="177" mass="19257">MESLICPSSSINTSLASNNHVLMRVSKYKIKKSMHIHVVYNCPSSNSMKSNSSSNSTVGINHDTIKLSRHVTNSSALINQRYHGSTSSRMEAGAGSSVLSPSGEDFALEMHRDQGIGIVNFLSGKTFLVTGATGFFAKVLIEKILRTAPDVHKIFVVIKAKDKATAVERLKNEVHIN</sequence>
<dbReference type="GO" id="GO:0102965">
    <property type="term" value="F:alcohol-forming long-chain fatty acyl-CoA reductase activity"/>
    <property type="evidence" value="ECO:0007669"/>
    <property type="project" value="UniProtKB-EC"/>
</dbReference>
<keyword evidence="1" id="KW-0521">NADP</keyword>
<evidence type="ECO:0000313" key="4">
    <source>
        <dbReference type="Proteomes" id="UP000231279"/>
    </source>
</evidence>
<dbReference type="Proteomes" id="UP000231279">
    <property type="component" value="Unassembled WGS sequence"/>
</dbReference>
<dbReference type="PANTHER" id="PTHR11011:SF45">
    <property type="entry name" value="FATTY ACYL-COA REDUCTASE CG8306-RELATED"/>
    <property type="match status" value="1"/>
</dbReference>
<evidence type="ECO:0000259" key="2">
    <source>
        <dbReference type="Pfam" id="PF07993"/>
    </source>
</evidence>
<dbReference type="OrthoDB" id="429813at2759"/>
<dbReference type="GO" id="GO:0080019">
    <property type="term" value="F:alcohol-forming very long-chain fatty acyl-CoA reductase activity"/>
    <property type="evidence" value="ECO:0007669"/>
    <property type="project" value="InterPro"/>
</dbReference>